<feature type="transmembrane region" description="Helical" evidence="7">
    <location>
        <begin position="323"/>
        <end position="343"/>
    </location>
</feature>
<proteinExistence type="inferred from homology"/>
<keyword evidence="6 7" id="KW-0472">Membrane</keyword>
<evidence type="ECO:0000256" key="6">
    <source>
        <dbReference type="ARBA" id="ARBA00023136"/>
    </source>
</evidence>
<evidence type="ECO:0000256" key="3">
    <source>
        <dbReference type="ARBA" id="ARBA00022448"/>
    </source>
</evidence>
<evidence type="ECO:0000256" key="7">
    <source>
        <dbReference type="SAM" id="Phobius"/>
    </source>
</evidence>
<feature type="transmembrane region" description="Helical" evidence="7">
    <location>
        <begin position="458"/>
        <end position="477"/>
    </location>
</feature>
<evidence type="ECO:0000256" key="5">
    <source>
        <dbReference type="ARBA" id="ARBA00022989"/>
    </source>
</evidence>
<dbReference type="Pfam" id="PF03092">
    <property type="entry name" value="BT1"/>
    <property type="match status" value="2"/>
</dbReference>
<dbReference type="PANTHER" id="PTHR31585">
    <property type="entry name" value="FOLATE-BIOPTERIN TRANSPORTER 1, CHLOROPLASTIC"/>
    <property type="match status" value="1"/>
</dbReference>
<sequence>MVSSTSTSSLSSSWCWWWSLDPARKILGVGFWVQGLRCFPWMAVSFFLKDGLRVDPSTLQLLLTSANIPMIGKPLYGLLSDALYFKAQHRIPYIAFGGASIAEVANDAIVAEKGKQPSKGSTSSSIGELQSFVSIAASIGGVLGNLLGGFAISRYSPQAMFLFYGLLLAFQFLVTITVRESSLNLPKASSNVGIKNQLSELLLALRKPEIARSIAWLAASYALVPFVSGTMFFYQTQHLKIDSSVLGISKLFAQAAMLLWSIIYNCHLKSVPARKLIAALQALMAVLMIARSIAWLAASYALVPFVSGTMFFYQTQHLKIDSSVLGISKLFAQAAMLLWSIIYNCHLKSVPARKLIAALQALMAVLMVSDAMFVKGIYREMGVPDAFYVVLLSGLLEVLVFFKMLPFNVLIAQLCPPGCEGSLMALVASAVALALITSGYLGVALASYAGITGDDFSGFPRALLIQAACTVLPIYWSSCVPDDKKPKTENKDK</sequence>
<gene>
    <name evidence="8" type="ORF">Tsubulata_043466</name>
</gene>
<dbReference type="OrthoDB" id="1923497at2759"/>
<feature type="transmembrane region" description="Helical" evidence="7">
    <location>
        <begin position="355"/>
        <end position="374"/>
    </location>
</feature>
<dbReference type="InterPro" id="IPR039309">
    <property type="entry name" value="BT1"/>
</dbReference>
<dbReference type="InterPro" id="IPR036259">
    <property type="entry name" value="MFS_trans_sf"/>
</dbReference>
<evidence type="ECO:0008006" key="10">
    <source>
        <dbReference type="Google" id="ProtNLM"/>
    </source>
</evidence>
<keyword evidence="4 7" id="KW-0812">Transmembrane</keyword>
<dbReference type="Proteomes" id="UP001141552">
    <property type="component" value="Unassembled WGS sequence"/>
</dbReference>
<dbReference type="SUPFAM" id="SSF103473">
    <property type="entry name" value="MFS general substrate transporter"/>
    <property type="match status" value="2"/>
</dbReference>
<feature type="transmembrane region" description="Helical" evidence="7">
    <location>
        <begin position="214"/>
        <end position="234"/>
    </location>
</feature>
<comment type="caution">
    <text evidence="8">The sequence shown here is derived from an EMBL/GenBank/DDBJ whole genome shotgun (WGS) entry which is preliminary data.</text>
</comment>
<evidence type="ECO:0000256" key="1">
    <source>
        <dbReference type="ARBA" id="ARBA00004141"/>
    </source>
</evidence>
<evidence type="ECO:0000313" key="9">
    <source>
        <dbReference type="Proteomes" id="UP001141552"/>
    </source>
</evidence>
<feature type="transmembrane region" description="Helical" evidence="7">
    <location>
        <begin position="386"/>
        <end position="411"/>
    </location>
</feature>
<keyword evidence="9" id="KW-1185">Reference proteome</keyword>
<organism evidence="8 9">
    <name type="scientific">Turnera subulata</name>
    <dbReference type="NCBI Taxonomy" id="218843"/>
    <lineage>
        <taxon>Eukaryota</taxon>
        <taxon>Viridiplantae</taxon>
        <taxon>Streptophyta</taxon>
        <taxon>Embryophyta</taxon>
        <taxon>Tracheophyta</taxon>
        <taxon>Spermatophyta</taxon>
        <taxon>Magnoliopsida</taxon>
        <taxon>eudicotyledons</taxon>
        <taxon>Gunneridae</taxon>
        <taxon>Pentapetalae</taxon>
        <taxon>rosids</taxon>
        <taxon>fabids</taxon>
        <taxon>Malpighiales</taxon>
        <taxon>Passifloraceae</taxon>
        <taxon>Turnera</taxon>
    </lineage>
</organism>
<protein>
    <recommendedName>
        <fullName evidence="10">Folate-biopterin transporter 7</fullName>
    </recommendedName>
</protein>
<dbReference type="PANTHER" id="PTHR31585:SF2">
    <property type="entry name" value="FOLATE-BIOPTERIN TRANSPORTER 7-RELATED"/>
    <property type="match status" value="1"/>
</dbReference>
<feature type="transmembrane region" description="Helical" evidence="7">
    <location>
        <begin position="132"/>
        <end position="153"/>
    </location>
</feature>
<reference evidence="8" key="1">
    <citation type="submission" date="2022-02" db="EMBL/GenBank/DDBJ databases">
        <authorList>
            <person name="Henning P.M."/>
            <person name="McCubbin A.G."/>
            <person name="Shore J.S."/>
        </authorList>
    </citation>
    <scope>NUCLEOTIDE SEQUENCE</scope>
    <source>
        <strain evidence="8">F60SS</strain>
        <tissue evidence="8">Leaves</tissue>
    </source>
</reference>
<comment type="subcellular location">
    <subcellularLocation>
        <location evidence="1">Membrane</location>
        <topology evidence="1">Multi-pass membrane protein</topology>
    </subcellularLocation>
</comment>
<dbReference type="EMBL" id="JAKUCV010004699">
    <property type="protein sequence ID" value="KAJ4834428.1"/>
    <property type="molecule type" value="Genomic_DNA"/>
</dbReference>
<feature type="transmembrane region" description="Helical" evidence="7">
    <location>
        <begin position="423"/>
        <end position="446"/>
    </location>
</feature>
<dbReference type="Gene3D" id="1.20.1250.20">
    <property type="entry name" value="MFS general substrate transporter like domains"/>
    <property type="match status" value="1"/>
</dbReference>
<feature type="transmembrane region" description="Helical" evidence="7">
    <location>
        <begin position="159"/>
        <end position="178"/>
    </location>
</feature>
<feature type="transmembrane region" description="Helical" evidence="7">
    <location>
        <begin position="276"/>
        <end position="303"/>
    </location>
</feature>
<name>A0A9Q0FN18_9ROSI</name>
<comment type="similarity">
    <text evidence="2">Belongs to the major facilitator superfamily. Folate-biopterin transporter (TC 2.A.71) family.</text>
</comment>
<evidence type="ECO:0000256" key="4">
    <source>
        <dbReference type="ARBA" id="ARBA00022692"/>
    </source>
</evidence>
<evidence type="ECO:0000256" key="2">
    <source>
        <dbReference type="ARBA" id="ARBA00007015"/>
    </source>
</evidence>
<keyword evidence="5 7" id="KW-1133">Transmembrane helix</keyword>
<feature type="transmembrane region" description="Helical" evidence="7">
    <location>
        <begin position="26"/>
        <end position="48"/>
    </location>
</feature>
<reference evidence="8" key="2">
    <citation type="journal article" date="2023" name="Plants (Basel)">
        <title>Annotation of the Turnera subulata (Passifloraceae) Draft Genome Reveals the S-Locus Evolved after the Divergence of Turneroideae from Passifloroideae in a Stepwise Manner.</title>
        <authorList>
            <person name="Henning P.M."/>
            <person name="Roalson E.H."/>
            <person name="Mir W."/>
            <person name="McCubbin A.G."/>
            <person name="Shore J.S."/>
        </authorList>
    </citation>
    <scope>NUCLEOTIDE SEQUENCE</scope>
    <source>
        <strain evidence="8">F60SS</strain>
    </source>
</reference>
<evidence type="ECO:0000313" key="8">
    <source>
        <dbReference type="EMBL" id="KAJ4834428.1"/>
    </source>
</evidence>
<accession>A0A9Q0FN18</accession>
<dbReference type="AlphaFoldDB" id="A0A9Q0FN18"/>
<dbReference type="GO" id="GO:0016020">
    <property type="term" value="C:membrane"/>
    <property type="evidence" value="ECO:0007669"/>
    <property type="project" value="UniProtKB-SubCell"/>
</dbReference>
<feature type="transmembrane region" description="Helical" evidence="7">
    <location>
        <begin position="246"/>
        <end position="264"/>
    </location>
</feature>
<keyword evidence="3" id="KW-0813">Transport</keyword>